<proteinExistence type="predicted"/>
<dbReference type="Proteomes" id="UP000008630">
    <property type="component" value="Chromosome"/>
</dbReference>
<dbReference type="KEGG" id="bhl:Bache_1730"/>
<reference evidence="1 2" key="2">
    <citation type="journal article" date="2011" name="Stand. Genomic Sci.">
        <title>Complete genome sequence of Bacteroides helcogenes type strain (P 36-108).</title>
        <authorList>
            <person name="Pati A."/>
            <person name="Gronow S."/>
            <person name="Zeytun A."/>
            <person name="Lapidus A."/>
            <person name="Nolan M."/>
            <person name="Hammon N."/>
            <person name="Deshpande S."/>
            <person name="Cheng J.F."/>
            <person name="Tapia R."/>
            <person name="Han C."/>
            <person name="Goodwin L."/>
            <person name="Pitluck S."/>
            <person name="Liolios K."/>
            <person name="Pagani I."/>
            <person name="Ivanova N."/>
            <person name="Mavromatis K."/>
            <person name="Chen A."/>
            <person name="Palaniappan K."/>
            <person name="Land M."/>
            <person name="Hauser L."/>
            <person name="Chang Y.J."/>
            <person name="Jeffries C.D."/>
            <person name="Detter J.C."/>
            <person name="Brambilla E."/>
            <person name="Rohde M."/>
            <person name="Goker M."/>
            <person name="Woyke T."/>
            <person name="Bristow J."/>
            <person name="Eisen J.A."/>
            <person name="Markowitz V."/>
            <person name="Hugenholtz P."/>
            <person name="Kyrpides N.C."/>
            <person name="Klenk H.P."/>
            <person name="Lucas S."/>
        </authorList>
    </citation>
    <scope>NUCLEOTIDE SEQUENCE [LARGE SCALE GENOMIC DNA]</scope>
    <source>
        <strain evidence="2">ATCC 35417 / DSM 20613 / JCM 6297 / CCUG 15421 / P 36-108</strain>
    </source>
</reference>
<accession>E6SNH8</accession>
<dbReference type="EMBL" id="CP002352">
    <property type="protein sequence ID" value="ADV43727.1"/>
    <property type="molecule type" value="Genomic_DNA"/>
</dbReference>
<dbReference type="AlphaFoldDB" id="E6SNH8"/>
<organism evidence="1 2">
    <name type="scientific">Bacteroides helcogenes (strain ATCC 35417 / DSM 20613 / JCM 6297 / CCUG 15421 / P 36-108)</name>
    <dbReference type="NCBI Taxonomy" id="693979"/>
    <lineage>
        <taxon>Bacteria</taxon>
        <taxon>Pseudomonadati</taxon>
        <taxon>Bacteroidota</taxon>
        <taxon>Bacteroidia</taxon>
        <taxon>Bacteroidales</taxon>
        <taxon>Bacteroidaceae</taxon>
        <taxon>Bacteroides</taxon>
    </lineage>
</organism>
<reference key="1">
    <citation type="submission" date="2010-11" db="EMBL/GenBank/DDBJ databases">
        <title>The complete genome of Bacteroides helcogenes P 36-108.</title>
        <authorList>
            <consortium name="US DOE Joint Genome Institute (JGI-PGF)"/>
            <person name="Lucas S."/>
            <person name="Copeland A."/>
            <person name="Lapidus A."/>
            <person name="Bruce D."/>
            <person name="Goodwin L."/>
            <person name="Pitluck S."/>
            <person name="Kyrpides N."/>
            <person name="Mavromatis K."/>
            <person name="Ivanova N."/>
            <person name="Zeytun A."/>
            <person name="Brettin T."/>
            <person name="Detter J.C."/>
            <person name="Tapia R."/>
            <person name="Han C."/>
            <person name="Land M."/>
            <person name="Hauser L."/>
            <person name="Markowitz V."/>
            <person name="Cheng J.-F."/>
            <person name="Hugenholtz P."/>
            <person name="Woyke T."/>
            <person name="Wu D."/>
            <person name="Gronow S."/>
            <person name="Wellnitz S."/>
            <person name="Brambilla E."/>
            <person name="Klenk H.-P."/>
            <person name="Eisen J.A."/>
        </authorList>
    </citation>
    <scope>NUCLEOTIDE SEQUENCE</scope>
    <source>
        <strain>P 36-108</strain>
    </source>
</reference>
<dbReference type="HOGENOM" id="CLU_3363315_0_0_10"/>
<name>E6SNH8_BACT6</name>
<sequence>MQMIYYYHLICHFYCTFSLSDLKSYPFRHNVPEEA</sequence>
<keyword evidence="2" id="KW-1185">Reference proteome</keyword>
<evidence type="ECO:0000313" key="1">
    <source>
        <dbReference type="EMBL" id="ADV43727.1"/>
    </source>
</evidence>
<evidence type="ECO:0000313" key="2">
    <source>
        <dbReference type="Proteomes" id="UP000008630"/>
    </source>
</evidence>
<gene>
    <name evidence="1" type="ordered locus">Bache_1730</name>
</gene>
<protein>
    <submittedName>
        <fullName evidence="1">Uncharacterized protein</fullName>
    </submittedName>
</protein>